<accession>A0A9N9DJM2</accession>
<protein>
    <submittedName>
        <fullName evidence="2">3211_t:CDS:1</fullName>
    </submittedName>
</protein>
<comment type="caution">
    <text evidence="2">The sequence shown here is derived from an EMBL/GenBank/DDBJ whole genome shotgun (WGS) entry which is preliminary data.</text>
</comment>
<dbReference type="SUPFAM" id="SSF46689">
    <property type="entry name" value="Homeodomain-like"/>
    <property type="match status" value="1"/>
</dbReference>
<dbReference type="InterPro" id="IPR009057">
    <property type="entry name" value="Homeodomain-like_sf"/>
</dbReference>
<evidence type="ECO:0000259" key="1">
    <source>
        <dbReference type="Pfam" id="PF04218"/>
    </source>
</evidence>
<name>A0A9N9DJM2_9GLOM</name>
<dbReference type="InterPro" id="IPR007889">
    <property type="entry name" value="HTH_Psq"/>
</dbReference>
<proteinExistence type="predicted"/>
<sequence>MASSSKTINADKQRKRRKNLLLEDKVDIIRRKDTDVKLSDEKLAVEFDVECSIISGILRNKEKFLQLHAGAKSSNLKKIHIQMARFYSLKETLYKWFKDLRSQNISVSQDLLKMKAVELYNKI</sequence>
<keyword evidence="3" id="KW-1185">Reference proteome</keyword>
<dbReference type="AlphaFoldDB" id="A0A9N9DJM2"/>
<dbReference type="Gene3D" id="1.10.10.60">
    <property type="entry name" value="Homeodomain-like"/>
    <property type="match status" value="2"/>
</dbReference>
<dbReference type="GO" id="GO:0003677">
    <property type="term" value="F:DNA binding"/>
    <property type="evidence" value="ECO:0007669"/>
    <property type="project" value="InterPro"/>
</dbReference>
<dbReference type="OrthoDB" id="2443471at2759"/>
<dbReference type="Pfam" id="PF04218">
    <property type="entry name" value="CENP-B_N"/>
    <property type="match status" value="1"/>
</dbReference>
<evidence type="ECO:0000313" key="2">
    <source>
        <dbReference type="EMBL" id="CAG8637433.1"/>
    </source>
</evidence>
<evidence type="ECO:0000313" key="3">
    <source>
        <dbReference type="Proteomes" id="UP000789342"/>
    </source>
</evidence>
<organism evidence="2 3">
    <name type="scientific">Acaulospora morrowiae</name>
    <dbReference type="NCBI Taxonomy" id="94023"/>
    <lineage>
        <taxon>Eukaryota</taxon>
        <taxon>Fungi</taxon>
        <taxon>Fungi incertae sedis</taxon>
        <taxon>Mucoromycota</taxon>
        <taxon>Glomeromycotina</taxon>
        <taxon>Glomeromycetes</taxon>
        <taxon>Diversisporales</taxon>
        <taxon>Acaulosporaceae</taxon>
        <taxon>Acaulospora</taxon>
    </lineage>
</organism>
<reference evidence="2" key="1">
    <citation type="submission" date="2021-06" db="EMBL/GenBank/DDBJ databases">
        <authorList>
            <person name="Kallberg Y."/>
            <person name="Tangrot J."/>
            <person name="Rosling A."/>
        </authorList>
    </citation>
    <scope>NUCLEOTIDE SEQUENCE</scope>
    <source>
        <strain evidence="2">CL551</strain>
    </source>
</reference>
<dbReference type="EMBL" id="CAJVPV010009026">
    <property type="protein sequence ID" value="CAG8637433.1"/>
    <property type="molecule type" value="Genomic_DNA"/>
</dbReference>
<gene>
    <name evidence="2" type="ORF">AMORRO_LOCUS9365</name>
</gene>
<dbReference type="Proteomes" id="UP000789342">
    <property type="component" value="Unassembled WGS sequence"/>
</dbReference>
<feature type="domain" description="HTH psq-type" evidence="1">
    <location>
        <begin position="14"/>
        <end position="66"/>
    </location>
</feature>